<name>A0A8D0FQQ5_STROC</name>
<reference evidence="2" key="2">
    <citation type="submission" date="2025-09" db="UniProtKB">
        <authorList>
            <consortium name="Ensembl"/>
        </authorList>
    </citation>
    <scope>IDENTIFICATION</scope>
</reference>
<evidence type="ECO:0000256" key="1">
    <source>
        <dbReference type="SAM" id="MobiDB-lite"/>
    </source>
</evidence>
<evidence type="ECO:0000313" key="2">
    <source>
        <dbReference type="Ensembl" id="ENSSOCP00000017643.1"/>
    </source>
</evidence>
<feature type="compositionally biased region" description="Polar residues" evidence="1">
    <location>
        <begin position="13"/>
        <end position="30"/>
    </location>
</feature>
<keyword evidence="3" id="KW-1185">Reference proteome</keyword>
<accession>A0A8D0FQQ5</accession>
<dbReference type="Proteomes" id="UP000694551">
    <property type="component" value="Unplaced"/>
</dbReference>
<dbReference type="AlphaFoldDB" id="A0A8D0FQQ5"/>
<organism evidence="2 3">
    <name type="scientific">Strix occidentalis caurina</name>
    <name type="common">northern spotted owl</name>
    <dbReference type="NCBI Taxonomy" id="311401"/>
    <lineage>
        <taxon>Eukaryota</taxon>
        <taxon>Metazoa</taxon>
        <taxon>Chordata</taxon>
        <taxon>Craniata</taxon>
        <taxon>Vertebrata</taxon>
        <taxon>Euteleostomi</taxon>
        <taxon>Archelosauria</taxon>
        <taxon>Archosauria</taxon>
        <taxon>Dinosauria</taxon>
        <taxon>Saurischia</taxon>
        <taxon>Theropoda</taxon>
        <taxon>Coelurosauria</taxon>
        <taxon>Aves</taxon>
        <taxon>Neognathae</taxon>
        <taxon>Neoaves</taxon>
        <taxon>Telluraves</taxon>
        <taxon>Strigiformes</taxon>
        <taxon>Strigidae</taxon>
        <taxon>Strix</taxon>
    </lineage>
</organism>
<proteinExistence type="predicted"/>
<protein>
    <submittedName>
        <fullName evidence="2">Uncharacterized protein</fullName>
    </submittedName>
</protein>
<evidence type="ECO:0000313" key="3">
    <source>
        <dbReference type="Proteomes" id="UP000694551"/>
    </source>
</evidence>
<feature type="region of interest" description="Disordered" evidence="1">
    <location>
        <begin position="13"/>
        <end position="32"/>
    </location>
</feature>
<reference evidence="2" key="1">
    <citation type="submission" date="2025-08" db="UniProtKB">
        <authorList>
            <consortium name="Ensembl"/>
        </authorList>
    </citation>
    <scope>IDENTIFICATION</scope>
</reference>
<dbReference type="Ensembl" id="ENSSOCT00000018091.1">
    <property type="protein sequence ID" value="ENSSOCP00000017643.1"/>
    <property type="gene ID" value="ENSSOCG00000013272.1"/>
</dbReference>
<sequence length="67" mass="6828">ICDALSLQDKSQSFPQAAGNSRGGQCSHPTPVSHLGASRAAVALVCMALPDAAAVMPTESHSHQTLT</sequence>